<dbReference type="Gene3D" id="3.40.50.720">
    <property type="entry name" value="NAD(P)-binding Rossmann-like Domain"/>
    <property type="match status" value="1"/>
</dbReference>
<organism evidence="2 3">
    <name type="scientific">Lineolata rhizophorae</name>
    <dbReference type="NCBI Taxonomy" id="578093"/>
    <lineage>
        <taxon>Eukaryota</taxon>
        <taxon>Fungi</taxon>
        <taxon>Dikarya</taxon>
        <taxon>Ascomycota</taxon>
        <taxon>Pezizomycotina</taxon>
        <taxon>Dothideomycetes</taxon>
        <taxon>Dothideomycetes incertae sedis</taxon>
        <taxon>Lineolatales</taxon>
        <taxon>Lineolataceae</taxon>
        <taxon>Lineolata</taxon>
    </lineage>
</organism>
<dbReference type="Proteomes" id="UP000799766">
    <property type="component" value="Unassembled WGS sequence"/>
</dbReference>
<proteinExistence type="inferred from homology"/>
<evidence type="ECO:0008006" key="4">
    <source>
        <dbReference type="Google" id="ProtNLM"/>
    </source>
</evidence>
<dbReference type="OrthoDB" id="7289984at2759"/>
<gene>
    <name evidence="2" type="ORF">BDY21DRAFT_387821</name>
</gene>
<name>A0A6A6NQB1_9PEZI</name>
<dbReference type="InterPro" id="IPR002347">
    <property type="entry name" value="SDR_fam"/>
</dbReference>
<evidence type="ECO:0000256" key="1">
    <source>
        <dbReference type="ARBA" id="ARBA00006484"/>
    </source>
</evidence>
<dbReference type="GO" id="GO:0019748">
    <property type="term" value="P:secondary metabolic process"/>
    <property type="evidence" value="ECO:0007669"/>
    <property type="project" value="TreeGrafter"/>
</dbReference>
<protein>
    <recommendedName>
        <fullName evidence="4">Short chain dehydrogenase</fullName>
    </recommendedName>
</protein>
<keyword evidence="3" id="KW-1185">Reference proteome</keyword>
<dbReference type="InterPro" id="IPR051468">
    <property type="entry name" value="Fungal_SecMetab_SDRs"/>
</dbReference>
<evidence type="ECO:0000313" key="2">
    <source>
        <dbReference type="EMBL" id="KAF2453906.1"/>
    </source>
</evidence>
<accession>A0A6A6NQB1</accession>
<dbReference type="GO" id="GO:0005737">
    <property type="term" value="C:cytoplasm"/>
    <property type="evidence" value="ECO:0007669"/>
    <property type="project" value="TreeGrafter"/>
</dbReference>
<dbReference type="Pfam" id="PF00106">
    <property type="entry name" value="adh_short"/>
    <property type="match status" value="1"/>
</dbReference>
<sequence>MASKKIILVTGANSGVGYETSYTLADASPNNHVIMGCRNTTKGAKALEEIQARKPAGTLSMLEVDISNDDSINAAAQKMAADFGVLDVLVNNAGIYIEDKRDRRTDLLETFNTNAAGPVVLTDALLPLLKKSKDPRIINVTSELGSMTKRADPNAGGYNLNCDEYRMSKAALNMASVCMNEWYKSWGAKVWSYCPGWVVSDLGGRANRQFKIENGADSPETSAQGILDIVEGKRDGEAGLFVMRWGRRSNW</sequence>
<dbReference type="PANTHER" id="PTHR43544">
    <property type="entry name" value="SHORT-CHAIN DEHYDROGENASE/REDUCTASE"/>
    <property type="match status" value="1"/>
</dbReference>
<evidence type="ECO:0000313" key="3">
    <source>
        <dbReference type="Proteomes" id="UP000799766"/>
    </source>
</evidence>
<reference evidence="2" key="1">
    <citation type="journal article" date="2020" name="Stud. Mycol.">
        <title>101 Dothideomycetes genomes: a test case for predicting lifestyles and emergence of pathogens.</title>
        <authorList>
            <person name="Haridas S."/>
            <person name="Albert R."/>
            <person name="Binder M."/>
            <person name="Bloem J."/>
            <person name="Labutti K."/>
            <person name="Salamov A."/>
            <person name="Andreopoulos B."/>
            <person name="Baker S."/>
            <person name="Barry K."/>
            <person name="Bills G."/>
            <person name="Bluhm B."/>
            <person name="Cannon C."/>
            <person name="Castanera R."/>
            <person name="Culley D."/>
            <person name="Daum C."/>
            <person name="Ezra D."/>
            <person name="Gonzalez J."/>
            <person name="Henrissat B."/>
            <person name="Kuo A."/>
            <person name="Liang C."/>
            <person name="Lipzen A."/>
            <person name="Lutzoni F."/>
            <person name="Magnuson J."/>
            <person name="Mondo S."/>
            <person name="Nolan M."/>
            <person name="Ohm R."/>
            <person name="Pangilinan J."/>
            <person name="Park H.-J."/>
            <person name="Ramirez L."/>
            <person name="Alfaro M."/>
            <person name="Sun H."/>
            <person name="Tritt A."/>
            <person name="Yoshinaga Y."/>
            <person name="Zwiers L.-H."/>
            <person name="Turgeon B."/>
            <person name="Goodwin S."/>
            <person name="Spatafora J."/>
            <person name="Crous P."/>
            <person name="Grigoriev I."/>
        </authorList>
    </citation>
    <scope>NUCLEOTIDE SEQUENCE</scope>
    <source>
        <strain evidence="2">ATCC 16933</strain>
    </source>
</reference>
<dbReference type="PANTHER" id="PTHR43544:SF32">
    <property type="entry name" value="CHAIN DEHYDROGENASE, PUTATIVE (AFU_ORTHOLOGUE AFUA_5G01530)-RELATED"/>
    <property type="match status" value="1"/>
</dbReference>
<dbReference type="PRINTS" id="PR00081">
    <property type="entry name" value="GDHRDH"/>
</dbReference>
<comment type="similarity">
    <text evidence="1">Belongs to the short-chain dehydrogenases/reductases (SDR) family.</text>
</comment>
<dbReference type="SUPFAM" id="SSF51735">
    <property type="entry name" value="NAD(P)-binding Rossmann-fold domains"/>
    <property type="match status" value="1"/>
</dbReference>
<dbReference type="CDD" id="cd05325">
    <property type="entry name" value="carb_red_sniffer_like_SDR_c"/>
    <property type="match status" value="1"/>
</dbReference>
<dbReference type="InterPro" id="IPR036291">
    <property type="entry name" value="NAD(P)-bd_dom_sf"/>
</dbReference>
<dbReference type="GO" id="GO:0016491">
    <property type="term" value="F:oxidoreductase activity"/>
    <property type="evidence" value="ECO:0007669"/>
    <property type="project" value="TreeGrafter"/>
</dbReference>
<dbReference type="EMBL" id="MU001694">
    <property type="protein sequence ID" value="KAF2453906.1"/>
    <property type="molecule type" value="Genomic_DNA"/>
</dbReference>
<dbReference type="AlphaFoldDB" id="A0A6A6NQB1"/>